<reference evidence="2 3" key="1">
    <citation type="submission" date="2012-12" db="EMBL/GenBank/DDBJ databases">
        <title>Genome assembly of Marinobacter sp. AK21.</title>
        <authorList>
            <person name="Khatri I."/>
            <person name="Kumar R."/>
            <person name="Vaidya B."/>
            <person name="Subramanian S."/>
            <person name="Pinnaka A."/>
        </authorList>
    </citation>
    <scope>NUCLEOTIDE SEQUENCE [LARGE SCALE GENOMIC DNA]</scope>
    <source>
        <strain evidence="2 3">AK21</strain>
    </source>
</reference>
<gene>
    <name evidence="2" type="ORF">D777_02561</name>
</gene>
<dbReference type="PATRIC" id="fig|1137280.3.peg.2378"/>
<evidence type="ECO:0000313" key="3">
    <source>
        <dbReference type="Proteomes" id="UP000035057"/>
    </source>
</evidence>
<protein>
    <submittedName>
        <fullName evidence="2">Uncharacterized protein</fullName>
    </submittedName>
</protein>
<dbReference type="Proteomes" id="UP000035057">
    <property type="component" value="Unassembled WGS sequence"/>
</dbReference>
<accession>A0A072MZ03</accession>
<organism evidence="2 3">
    <name type="scientific">Marinobacter nitratireducens</name>
    <dbReference type="NCBI Taxonomy" id="1137280"/>
    <lineage>
        <taxon>Bacteria</taxon>
        <taxon>Pseudomonadati</taxon>
        <taxon>Pseudomonadota</taxon>
        <taxon>Gammaproteobacteria</taxon>
        <taxon>Pseudomonadales</taxon>
        <taxon>Marinobacteraceae</taxon>
        <taxon>Marinobacter</taxon>
    </lineage>
</organism>
<evidence type="ECO:0000256" key="1">
    <source>
        <dbReference type="SAM" id="Phobius"/>
    </source>
</evidence>
<keyword evidence="3" id="KW-1185">Reference proteome</keyword>
<keyword evidence="1" id="KW-0812">Transmembrane</keyword>
<dbReference type="RefSeq" id="WP_036132425.1">
    <property type="nucleotide sequence ID" value="NZ_ANIE01000007.1"/>
</dbReference>
<proteinExistence type="predicted"/>
<dbReference type="OrthoDB" id="6364065at2"/>
<dbReference type="STRING" id="1137280.D777_02561"/>
<feature type="transmembrane region" description="Helical" evidence="1">
    <location>
        <begin position="96"/>
        <end position="114"/>
    </location>
</feature>
<dbReference type="EMBL" id="ANIE01000007">
    <property type="protein sequence ID" value="KEF30619.1"/>
    <property type="molecule type" value="Genomic_DNA"/>
</dbReference>
<keyword evidence="1" id="KW-0472">Membrane</keyword>
<dbReference type="AlphaFoldDB" id="A0A072MZ03"/>
<keyword evidence="1" id="KW-1133">Transmembrane helix</keyword>
<comment type="caution">
    <text evidence="2">The sequence shown here is derived from an EMBL/GenBank/DDBJ whole genome shotgun (WGS) entry which is preliminary data.</text>
</comment>
<sequence>MTTAVSHDDVIELDRWSVPDLELERDCWIVPPRDSWRIDRRLRQTRVSAKTSTLFTRFSSHYLLIQTNRRKKDLPEQVIDLTFVQEEPREIRDYRFWLWLAGALCLAVPAVLYAAFPAPLAWLVVPLFAAVAFMFSAIRSGRHVFEFRALNSDVVLFTIDARTPSRERVDLFLTELREGILRGQRHLPDGKGRVPLAVADMRRLSEAGVISRDQYEQIKQNWFSI</sequence>
<feature type="transmembrane region" description="Helical" evidence="1">
    <location>
        <begin position="120"/>
        <end position="138"/>
    </location>
</feature>
<evidence type="ECO:0000313" key="2">
    <source>
        <dbReference type="EMBL" id="KEF30619.1"/>
    </source>
</evidence>
<name>A0A072MZ03_9GAMM</name>